<evidence type="ECO:0000313" key="6">
    <source>
        <dbReference type="Proteomes" id="UP000824110"/>
    </source>
</evidence>
<proteinExistence type="inferred from homology"/>
<dbReference type="SUPFAM" id="SSF54995">
    <property type="entry name" value="Ribosomal protein S6"/>
    <property type="match status" value="1"/>
</dbReference>
<name>A0A9D1SJ34_9FIRM</name>
<keyword evidence="4 5" id="KW-0689">Ribosomal protein</keyword>
<evidence type="ECO:0000256" key="3">
    <source>
        <dbReference type="ARBA" id="ARBA00035294"/>
    </source>
</evidence>
<dbReference type="NCBIfam" id="TIGR00166">
    <property type="entry name" value="S6"/>
    <property type="match status" value="1"/>
</dbReference>
<dbReference type="Gene3D" id="3.30.70.60">
    <property type="match status" value="1"/>
</dbReference>
<dbReference type="Pfam" id="PF01250">
    <property type="entry name" value="Ribosomal_S6"/>
    <property type="match status" value="1"/>
</dbReference>
<organism evidence="5 6">
    <name type="scientific">Candidatus Coproplasma excrementigallinarum</name>
    <dbReference type="NCBI Taxonomy" id="2840747"/>
    <lineage>
        <taxon>Bacteria</taxon>
        <taxon>Bacillati</taxon>
        <taxon>Bacillota</taxon>
        <taxon>Clostridia</taxon>
        <taxon>Eubacteriales</taxon>
        <taxon>Candidatus Coproplasma</taxon>
    </lineage>
</organism>
<dbReference type="GO" id="GO:0070181">
    <property type="term" value="F:small ribosomal subunit rRNA binding"/>
    <property type="evidence" value="ECO:0007669"/>
    <property type="project" value="TreeGrafter"/>
</dbReference>
<dbReference type="PANTHER" id="PTHR21011:SF1">
    <property type="entry name" value="SMALL RIBOSOMAL SUBUNIT PROTEIN BS6M"/>
    <property type="match status" value="1"/>
</dbReference>
<dbReference type="EMBL" id="DVNE01000024">
    <property type="protein sequence ID" value="HIU61508.1"/>
    <property type="molecule type" value="Genomic_DNA"/>
</dbReference>
<keyword evidence="4" id="KW-0687">Ribonucleoprotein</keyword>
<reference evidence="5" key="1">
    <citation type="submission" date="2020-10" db="EMBL/GenBank/DDBJ databases">
        <authorList>
            <person name="Gilroy R."/>
        </authorList>
    </citation>
    <scope>NUCLEOTIDE SEQUENCE</scope>
    <source>
        <strain evidence="5">CHK195-12923</strain>
    </source>
</reference>
<dbReference type="GO" id="GO:0005737">
    <property type="term" value="C:cytoplasm"/>
    <property type="evidence" value="ECO:0007669"/>
    <property type="project" value="UniProtKB-ARBA"/>
</dbReference>
<comment type="function">
    <text evidence="2 4">Binds together with bS18 to 16S ribosomal RNA.</text>
</comment>
<dbReference type="InterPro" id="IPR035980">
    <property type="entry name" value="Ribosomal_bS6_sf"/>
</dbReference>
<dbReference type="InterPro" id="IPR020814">
    <property type="entry name" value="Ribosomal_S6_plastid/chlpt"/>
</dbReference>
<dbReference type="HAMAP" id="MF_00360">
    <property type="entry name" value="Ribosomal_bS6"/>
    <property type="match status" value="1"/>
</dbReference>
<comment type="caution">
    <text evidence="5">The sequence shown here is derived from an EMBL/GenBank/DDBJ whole genome shotgun (WGS) entry which is preliminary data.</text>
</comment>
<evidence type="ECO:0000256" key="4">
    <source>
        <dbReference type="HAMAP-Rule" id="MF_00360"/>
    </source>
</evidence>
<sequence>MKSYEMLYVIDNSVAEEAKDALVAKFEGIVTSMGGELVSTDKWGSKKLPYAIQYKNEGFFVLMKFNSEPAVVNELDRIAGLSDEILRRMIVKA</sequence>
<accession>A0A9D1SJ34</accession>
<dbReference type="GO" id="GO:0005840">
    <property type="term" value="C:ribosome"/>
    <property type="evidence" value="ECO:0007669"/>
    <property type="project" value="UniProtKB-KW"/>
</dbReference>
<dbReference type="CDD" id="cd00473">
    <property type="entry name" value="bS6"/>
    <property type="match status" value="1"/>
</dbReference>
<evidence type="ECO:0000313" key="5">
    <source>
        <dbReference type="EMBL" id="HIU61508.1"/>
    </source>
</evidence>
<dbReference type="GO" id="GO:0003735">
    <property type="term" value="F:structural constituent of ribosome"/>
    <property type="evidence" value="ECO:0007669"/>
    <property type="project" value="InterPro"/>
</dbReference>
<reference evidence="5" key="2">
    <citation type="journal article" date="2021" name="PeerJ">
        <title>Extensive microbial diversity within the chicken gut microbiome revealed by metagenomics and culture.</title>
        <authorList>
            <person name="Gilroy R."/>
            <person name="Ravi A."/>
            <person name="Getino M."/>
            <person name="Pursley I."/>
            <person name="Horton D.L."/>
            <person name="Alikhan N.F."/>
            <person name="Baker D."/>
            <person name="Gharbi K."/>
            <person name="Hall N."/>
            <person name="Watson M."/>
            <person name="Adriaenssens E.M."/>
            <person name="Foster-Nyarko E."/>
            <person name="Jarju S."/>
            <person name="Secka A."/>
            <person name="Antonio M."/>
            <person name="Oren A."/>
            <person name="Chaudhuri R.R."/>
            <person name="La Ragione R."/>
            <person name="Hildebrand F."/>
            <person name="Pallen M.J."/>
        </authorList>
    </citation>
    <scope>NUCLEOTIDE SEQUENCE</scope>
    <source>
        <strain evidence="5">CHK195-12923</strain>
    </source>
</reference>
<keyword evidence="4" id="KW-0699">rRNA-binding</keyword>
<dbReference type="GO" id="GO:0006412">
    <property type="term" value="P:translation"/>
    <property type="evidence" value="ECO:0007669"/>
    <property type="project" value="UniProtKB-UniRule"/>
</dbReference>
<dbReference type="Proteomes" id="UP000824110">
    <property type="component" value="Unassembled WGS sequence"/>
</dbReference>
<gene>
    <name evidence="4 5" type="primary">rpsF</name>
    <name evidence="5" type="ORF">IAB69_02545</name>
</gene>
<dbReference type="GO" id="GO:1990904">
    <property type="term" value="C:ribonucleoprotein complex"/>
    <property type="evidence" value="ECO:0007669"/>
    <property type="project" value="UniProtKB-KW"/>
</dbReference>
<evidence type="ECO:0000256" key="2">
    <source>
        <dbReference type="ARBA" id="ARBA00035104"/>
    </source>
</evidence>
<protein>
    <recommendedName>
        <fullName evidence="3 4">Small ribosomal subunit protein bS6</fullName>
    </recommendedName>
</protein>
<comment type="similarity">
    <text evidence="1 4">Belongs to the bacterial ribosomal protein bS6 family.</text>
</comment>
<dbReference type="InterPro" id="IPR014717">
    <property type="entry name" value="Transl_elong_EF1B/ribsomal_bS6"/>
</dbReference>
<dbReference type="AlphaFoldDB" id="A0A9D1SJ34"/>
<dbReference type="InterPro" id="IPR000529">
    <property type="entry name" value="Ribosomal_bS6"/>
</dbReference>
<evidence type="ECO:0000256" key="1">
    <source>
        <dbReference type="ARBA" id="ARBA00009512"/>
    </source>
</evidence>
<keyword evidence="4" id="KW-0694">RNA-binding</keyword>
<dbReference type="PANTHER" id="PTHR21011">
    <property type="entry name" value="MITOCHONDRIAL 28S RIBOSOMAL PROTEIN S6"/>
    <property type="match status" value="1"/>
</dbReference>